<dbReference type="GO" id="GO:0001508">
    <property type="term" value="P:action potential"/>
    <property type="evidence" value="ECO:0007669"/>
    <property type="project" value="TreeGrafter"/>
</dbReference>
<sequence>MAARDTVEQEERWSTLRDLDEWLRTPMLVLSFLWLVLVVAELAWGTSQALETFGTAIWVAFLAEFMLRFILAPAKLAFLQENWITVIALIVPAFRLFRAVRVLRLARAARGFRLVRIVGTANRGMNALRASLRRRGLIYVLGITVLVVILGAGGMRAFEAASEVEGGFTSYADALWWTGMVVATMGSEFWPRTLEGRVLCFLLAVYGFAVFGYITASFASFFVGRDAASEEAETVGAADIVRLSEEIAALRRELVGRHLTEKSAPGVADESKEGRG</sequence>
<comment type="caution">
    <text evidence="14">The sequence shown here is derived from an EMBL/GenBank/DDBJ whole genome shotgun (WGS) entry which is preliminary data.</text>
</comment>
<keyword evidence="15" id="KW-1185">Reference proteome</keyword>
<evidence type="ECO:0000256" key="9">
    <source>
        <dbReference type="ARBA" id="ARBA00023065"/>
    </source>
</evidence>
<evidence type="ECO:0000256" key="2">
    <source>
        <dbReference type="ARBA" id="ARBA00022448"/>
    </source>
</evidence>
<keyword evidence="6" id="KW-0851">Voltage-gated channel</keyword>
<feature type="transmembrane region" description="Helical" evidence="12">
    <location>
        <begin position="174"/>
        <end position="191"/>
    </location>
</feature>
<gene>
    <name evidence="14" type="ORF">FHS87_004415</name>
</gene>
<keyword evidence="7" id="KW-0630">Potassium</keyword>
<keyword evidence="5" id="KW-0631">Potassium channel</keyword>
<keyword evidence="2" id="KW-0813">Transport</keyword>
<dbReference type="PANTHER" id="PTHR11537">
    <property type="entry name" value="VOLTAGE-GATED POTASSIUM CHANNEL"/>
    <property type="match status" value="1"/>
</dbReference>
<feature type="transmembrane region" description="Helical" evidence="12">
    <location>
        <begin position="198"/>
        <end position="223"/>
    </location>
</feature>
<dbReference type="PANTHER" id="PTHR11537:SF254">
    <property type="entry name" value="POTASSIUM VOLTAGE-GATED CHANNEL PROTEIN SHAB"/>
    <property type="match status" value="1"/>
</dbReference>
<feature type="transmembrane region" description="Helical" evidence="12">
    <location>
        <begin position="136"/>
        <end position="154"/>
    </location>
</feature>
<keyword evidence="9" id="KW-0406">Ion transport</keyword>
<dbReference type="InterPro" id="IPR027359">
    <property type="entry name" value="Volt_channel_dom_sf"/>
</dbReference>
<dbReference type="Gene3D" id="1.20.120.350">
    <property type="entry name" value="Voltage-gated potassium channels. Chain C"/>
    <property type="match status" value="1"/>
</dbReference>
<dbReference type="Pfam" id="PF00520">
    <property type="entry name" value="Ion_trans"/>
    <property type="match status" value="1"/>
</dbReference>
<organism evidence="14 15">
    <name type="scientific">Muricoccus pecuniae</name>
    <dbReference type="NCBI Taxonomy" id="693023"/>
    <lineage>
        <taxon>Bacteria</taxon>
        <taxon>Pseudomonadati</taxon>
        <taxon>Pseudomonadota</taxon>
        <taxon>Alphaproteobacteria</taxon>
        <taxon>Acetobacterales</taxon>
        <taxon>Roseomonadaceae</taxon>
        <taxon>Muricoccus</taxon>
    </lineage>
</organism>
<dbReference type="Gene3D" id="1.10.287.70">
    <property type="match status" value="1"/>
</dbReference>
<evidence type="ECO:0000256" key="8">
    <source>
        <dbReference type="ARBA" id="ARBA00022989"/>
    </source>
</evidence>
<dbReference type="EMBL" id="JACIJD010000038">
    <property type="protein sequence ID" value="MBB5696344.1"/>
    <property type="molecule type" value="Genomic_DNA"/>
</dbReference>
<evidence type="ECO:0000313" key="15">
    <source>
        <dbReference type="Proteomes" id="UP000580654"/>
    </source>
</evidence>
<protein>
    <submittedName>
        <fullName evidence="14">Voltage-gated potassium channel</fullName>
    </submittedName>
</protein>
<accession>A0A840YN80</accession>
<dbReference type="Gene3D" id="1.20.5.110">
    <property type="match status" value="1"/>
</dbReference>
<evidence type="ECO:0000256" key="11">
    <source>
        <dbReference type="ARBA" id="ARBA00023303"/>
    </source>
</evidence>
<evidence type="ECO:0000313" key="14">
    <source>
        <dbReference type="EMBL" id="MBB5696344.1"/>
    </source>
</evidence>
<dbReference type="RefSeq" id="WP_184521559.1">
    <property type="nucleotide sequence ID" value="NZ_JACIJD010000038.1"/>
</dbReference>
<evidence type="ECO:0000256" key="12">
    <source>
        <dbReference type="SAM" id="Phobius"/>
    </source>
</evidence>
<reference evidence="14 15" key="1">
    <citation type="submission" date="2020-08" db="EMBL/GenBank/DDBJ databases">
        <title>Genomic Encyclopedia of Type Strains, Phase IV (KMG-IV): sequencing the most valuable type-strain genomes for metagenomic binning, comparative biology and taxonomic classification.</title>
        <authorList>
            <person name="Goeker M."/>
        </authorList>
    </citation>
    <scope>NUCLEOTIDE SEQUENCE [LARGE SCALE GENOMIC DNA]</scope>
    <source>
        <strain evidence="14 15">DSM 25622</strain>
    </source>
</reference>
<evidence type="ECO:0000256" key="3">
    <source>
        <dbReference type="ARBA" id="ARBA00022538"/>
    </source>
</evidence>
<feature type="transmembrane region" description="Helical" evidence="12">
    <location>
        <begin position="22"/>
        <end position="40"/>
    </location>
</feature>
<evidence type="ECO:0000259" key="13">
    <source>
        <dbReference type="Pfam" id="PF00520"/>
    </source>
</evidence>
<name>A0A840YN80_9PROT</name>
<evidence type="ECO:0000256" key="7">
    <source>
        <dbReference type="ARBA" id="ARBA00022958"/>
    </source>
</evidence>
<evidence type="ECO:0000256" key="4">
    <source>
        <dbReference type="ARBA" id="ARBA00022692"/>
    </source>
</evidence>
<dbReference type="GO" id="GO:0005249">
    <property type="term" value="F:voltage-gated potassium channel activity"/>
    <property type="evidence" value="ECO:0007669"/>
    <property type="project" value="InterPro"/>
</dbReference>
<dbReference type="GO" id="GO:0008076">
    <property type="term" value="C:voltage-gated potassium channel complex"/>
    <property type="evidence" value="ECO:0007669"/>
    <property type="project" value="InterPro"/>
</dbReference>
<keyword evidence="8 12" id="KW-1133">Transmembrane helix</keyword>
<evidence type="ECO:0000256" key="6">
    <source>
        <dbReference type="ARBA" id="ARBA00022882"/>
    </source>
</evidence>
<comment type="subcellular location">
    <subcellularLocation>
        <location evidence="1">Membrane</location>
        <topology evidence="1">Multi-pass membrane protein</topology>
    </subcellularLocation>
</comment>
<feature type="transmembrane region" description="Helical" evidence="12">
    <location>
        <begin position="52"/>
        <end position="71"/>
    </location>
</feature>
<keyword evidence="11 14" id="KW-0407">Ion channel</keyword>
<dbReference type="AlphaFoldDB" id="A0A840YN80"/>
<keyword evidence="4 12" id="KW-0812">Transmembrane</keyword>
<dbReference type="Proteomes" id="UP000580654">
    <property type="component" value="Unassembled WGS sequence"/>
</dbReference>
<keyword evidence="10 12" id="KW-0472">Membrane</keyword>
<dbReference type="InterPro" id="IPR028325">
    <property type="entry name" value="VG_K_chnl"/>
</dbReference>
<dbReference type="SUPFAM" id="SSF81324">
    <property type="entry name" value="Voltage-gated potassium channels"/>
    <property type="match status" value="1"/>
</dbReference>
<evidence type="ECO:0000256" key="10">
    <source>
        <dbReference type="ARBA" id="ARBA00023136"/>
    </source>
</evidence>
<keyword evidence="3" id="KW-0633">Potassium transport</keyword>
<evidence type="ECO:0000256" key="5">
    <source>
        <dbReference type="ARBA" id="ARBA00022826"/>
    </source>
</evidence>
<feature type="transmembrane region" description="Helical" evidence="12">
    <location>
        <begin position="83"/>
        <end position="103"/>
    </location>
</feature>
<evidence type="ECO:0000256" key="1">
    <source>
        <dbReference type="ARBA" id="ARBA00004141"/>
    </source>
</evidence>
<proteinExistence type="predicted"/>
<dbReference type="InterPro" id="IPR005821">
    <property type="entry name" value="Ion_trans_dom"/>
</dbReference>
<feature type="domain" description="Ion transport" evidence="13">
    <location>
        <begin position="46"/>
        <end position="216"/>
    </location>
</feature>